<protein>
    <submittedName>
        <fullName evidence="5">Uncharacterized protein</fullName>
    </submittedName>
</protein>
<accession>A0AA39XZ76</accession>
<evidence type="ECO:0000313" key="5">
    <source>
        <dbReference type="EMBL" id="KAK0642027.1"/>
    </source>
</evidence>
<name>A0AA39XZ76_9PEZI</name>
<dbReference type="InterPro" id="IPR052416">
    <property type="entry name" value="GTF3C_component"/>
</dbReference>
<organism evidence="5 6">
    <name type="scientific">Cercophora newfieldiana</name>
    <dbReference type="NCBI Taxonomy" id="92897"/>
    <lineage>
        <taxon>Eukaryota</taxon>
        <taxon>Fungi</taxon>
        <taxon>Dikarya</taxon>
        <taxon>Ascomycota</taxon>
        <taxon>Pezizomycotina</taxon>
        <taxon>Sordariomycetes</taxon>
        <taxon>Sordariomycetidae</taxon>
        <taxon>Sordariales</taxon>
        <taxon>Lasiosphaeriaceae</taxon>
        <taxon>Cercophora</taxon>
    </lineage>
</organism>
<evidence type="ECO:0000256" key="3">
    <source>
        <dbReference type="ARBA" id="ARBA00023242"/>
    </source>
</evidence>
<gene>
    <name evidence="5" type="ORF">B0T16DRAFT_431603</name>
</gene>
<comment type="caution">
    <text evidence="5">The sequence shown here is derived from an EMBL/GenBank/DDBJ whole genome shotgun (WGS) entry which is preliminary data.</text>
</comment>
<dbReference type="Proteomes" id="UP001174936">
    <property type="component" value="Unassembled WGS sequence"/>
</dbReference>
<dbReference type="GO" id="GO:0006383">
    <property type="term" value="P:transcription by RNA polymerase III"/>
    <property type="evidence" value="ECO:0007669"/>
    <property type="project" value="TreeGrafter"/>
</dbReference>
<dbReference type="InterPro" id="IPR015943">
    <property type="entry name" value="WD40/YVTN_repeat-like_dom_sf"/>
</dbReference>
<proteinExistence type="predicted"/>
<sequence length="737" mass="81971">MASRPRRARAASKRYTEDLIALEGDDDSFTVPSSKSDDGEFDAQAEAVQAQDDDDDDAEADPSDDEPQDQADAGPAKGKPAQPKRQRNPGAGMIQSRRGFHDIPHYPLETRIVTRVYAGPLRRYARYSALRDAMYGPEYQRIKIIWDLDNRWRDYPLLPPKLPSDDPQGITPSPWLPAGFELDQQRHAFLWYDNYKIRSPEIQQAHHPIHPDPQTSGHLLPEVKGDMALLLGPWDRQVECILSPRSGLLLDPLDVPIESPESASEKASGWIFDVGGIPLALAWAPLSERSAQVLAVASIPFSDQEPIQTQVITNPPEKPDTTGCIQLWEFPCDPSTEGQATPGHSVPRLITASFFDWGRPKRLQWCPVPLDTSGIYGLLAVLCGDGKARVIEFKCLEDAAERPHEWVEFPIITLDVSDDYNVNVTCLTWVNANRIALGHSDGTITLWSIFPQRMLQRINVHSNYVIDICSGYPSNPYLVASIPVGGCATLTDLCQPSSELTYFPVPAISFQPNMLCWNELMQGFMALYPSSTPTTTVAFLHHRYFCQARSTITGPNSVTCVSAGATHPFILVGSADGSVYACNALQKLFRQKGEPLQKLKIFEHEYRPLDSQPAEGTNEHGHLRGAARILQGFLPEVNDDPRTEKRKEIDRKKRLAMAKKKEAGKKKGKAKKGVDPEDEVVEDREAEIDDRLASRAITHEPLTRITTIAWNPNVRFSCWAACAMGSGLVKVMDLGVE</sequence>
<dbReference type="AlphaFoldDB" id="A0AA39XZ76"/>
<dbReference type="PANTHER" id="PTHR15052">
    <property type="entry name" value="RNA POLYMERASE III TRANSCRIPTION INITIATION FACTOR COMPLEX SUBUNIT"/>
    <property type="match status" value="1"/>
</dbReference>
<dbReference type="GO" id="GO:0005634">
    <property type="term" value="C:nucleus"/>
    <property type="evidence" value="ECO:0007669"/>
    <property type="project" value="UniProtKB-SubCell"/>
</dbReference>
<comment type="subcellular location">
    <subcellularLocation>
        <location evidence="1">Nucleus</location>
    </subcellularLocation>
</comment>
<evidence type="ECO:0000256" key="4">
    <source>
        <dbReference type="SAM" id="MobiDB-lite"/>
    </source>
</evidence>
<evidence type="ECO:0000256" key="1">
    <source>
        <dbReference type="ARBA" id="ARBA00004123"/>
    </source>
</evidence>
<dbReference type="InterPro" id="IPR036322">
    <property type="entry name" value="WD40_repeat_dom_sf"/>
</dbReference>
<evidence type="ECO:0000256" key="2">
    <source>
        <dbReference type="ARBA" id="ARBA00023163"/>
    </source>
</evidence>
<dbReference type="GO" id="GO:0000127">
    <property type="term" value="C:transcription factor TFIIIC complex"/>
    <property type="evidence" value="ECO:0007669"/>
    <property type="project" value="TreeGrafter"/>
</dbReference>
<feature type="compositionally biased region" description="Basic residues" evidence="4">
    <location>
        <begin position="1"/>
        <end position="12"/>
    </location>
</feature>
<dbReference type="EMBL" id="JAULSV010000006">
    <property type="protein sequence ID" value="KAK0642027.1"/>
    <property type="molecule type" value="Genomic_DNA"/>
</dbReference>
<feature type="compositionally biased region" description="Basic residues" evidence="4">
    <location>
        <begin position="652"/>
        <end position="671"/>
    </location>
</feature>
<keyword evidence="3" id="KW-0539">Nucleus</keyword>
<keyword evidence="2" id="KW-0804">Transcription</keyword>
<dbReference type="SUPFAM" id="SSF50978">
    <property type="entry name" value="WD40 repeat-like"/>
    <property type="match status" value="1"/>
</dbReference>
<keyword evidence="6" id="KW-1185">Reference proteome</keyword>
<dbReference type="PANTHER" id="PTHR15052:SF2">
    <property type="entry name" value="GENERAL TRANSCRIPTION FACTOR 3C POLYPEPTIDE 2"/>
    <property type="match status" value="1"/>
</dbReference>
<feature type="compositionally biased region" description="Basic and acidic residues" evidence="4">
    <location>
        <begin position="639"/>
        <end position="651"/>
    </location>
</feature>
<feature type="compositionally biased region" description="Acidic residues" evidence="4">
    <location>
        <begin position="51"/>
        <end position="69"/>
    </location>
</feature>
<evidence type="ECO:0000313" key="6">
    <source>
        <dbReference type="Proteomes" id="UP001174936"/>
    </source>
</evidence>
<feature type="region of interest" description="Disordered" evidence="4">
    <location>
        <begin position="634"/>
        <end position="682"/>
    </location>
</feature>
<dbReference type="InterPro" id="IPR001680">
    <property type="entry name" value="WD40_rpt"/>
</dbReference>
<reference evidence="5" key="1">
    <citation type="submission" date="2023-06" db="EMBL/GenBank/DDBJ databases">
        <title>Genome-scale phylogeny and comparative genomics of the fungal order Sordariales.</title>
        <authorList>
            <consortium name="Lawrence Berkeley National Laboratory"/>
            <person name="Hensen N."/>
            <person name="Bonometti L."/>
            <person name="Westerberg I."/>
            <person name="Brannstrom I.O."/>
            <person name="Guillou S."/>
            <person name="Cros-Aarteil S."/>
            <person name="Calhoun S."/>
            <person name="Haridas S."/>
            <person name="Kuo A."/>
            <person name="Mondo S."/>
            <person name="Pangilinan J."/>
            <person name="Riley R."/>
            <person name="Labutti K."/>
            <person name="Andreopoulos B."/>
            <person name="Lipzen A."/>
            <person name="Chen C."/>
            <person name="Yanf M."/>
            <person name="Daum C."/>
            <person name="Ng V."/>
            <person name="Clum A."/>
            <person name="Steindorff A."/>
            <person name="Ohm R."/>
            <person name="Martin F."/>
            <person name="Silar P."/>
            <person name="Natvig D."/>
            <person name="Lalanne C."/>
            <person name="Gautier V."/>
            <person name="Ament-Velasquez S.L."/>
            <person name="Kruys A."/>
            <person name="Hutchinson M.I."/>
            <person name="Powell A.J."/>
            <person name="Barry K."/>
            <person name="Miller A.N."/>
            <person name="Grigoriev I.V."/>
            <person name="Debuchy R."/>
            <person name="Gladieux P."/>
            <person name="Thoren M.H."/>
            <person name="Johannesson H."/>
        </authorList>
    </citation>
    <scope>NUCLEOTIDE SEQUENCE</scope>
    <source>
        <strain evidence="5">SMH2532-1</strain>
    </source>
</reference>
<feature type="region of interest" description="Disordered" evidence="4">
    <location>
        <begin position="1"/>
        <end position="100"/>
    </location>
</feature>
<dbReference type="SMART" id="SM00320">
    <property type="entry name" value="WD40"/>
    <property type="match status" value="3"/>
</dbReference>
<dbReference type="Gene3D" id="2.130.10.10">
    <property type="entry name" value="YVTN repeat-like/Quinoprotein amine dehydrogenase"/>
    <property type="match status" value="1"/>
</dbReference>